<evidence type="ECO:0008006" key="4">
    <source>
        <dbReference type="Google" id="ProtNLM"/>
    </source>
</evidence>
<evidence type="ECO:0000313" key="2">
    <source>
        <dbReference type="EMBL" id="KAK4542953.1"/>
    </source>
</evidence>
<sequence length="442" mass="47299">MGAAEPDQLHWLDKEIAFWVHYYTTKASLTDGLSGEESARAENWRELERHRGRGEGSAWNGAGMPTSSSADIGGSSSDADAGLARGSGRGGEVESSLQSGLEGMEIKESGRKPTASLPGSSYWGPPAPTQKCAAAAAQSAVLRPADPGVTSGIRPPSQPTQRDFGGGTVGCWSQAQMGTGLTTTTMRQPMGLAQPSLLARDAAAVRGRWEEEEAHPAEMRPLGRGSMTGLLAASASFEEDGRAGEEEPYYHLPASLLDDDDDDDDAEEENVDAEESDDEDDDNNAEEEEDSEEEKDYRTARLVAPQGWSARRGWVPPPVSAAQFAAGLRSARSLDPPADADEMQEQQQQVAIQPGTTLTGTTLIATRDFMDDVKAGDGVKVLVAKAAGVDGWLLGSVLRTGVRTMIPENYLRRPFGTELQTSRESEDDVFVDDVASWRRGLL</sequence>
<feature type="compositionally biased region" description="Basic and acidic residues" evidence="1">
    <location>
        <begin position="239"/>
        <end position="249"/>
    </location>
</feature>
<feature type="compositionally biased region" description="Acidic residues" evidence="1">
    <location>
        <begin position="257"/>
        <end position="294"/>
    </location>
</feature>
<keyword evidence="3" id="KW-1185">Reference proteome</keyword>
<gene>
    <name evidence="2" type="ORF">LTR36_005951</name>
</gene>
<proteinExistence type="predicted"/>
<feature type="region of interest" description="Disordered" evidence="1">
    <location>
        <begin position="204"/>
        <end position="299"/>
    </location>
</feature>
<feature type="region of interest" description="Disordered" evidence="1">
    <location>
        <begin position="30"/>
        <end position="171"/>
    </location>
</feature>
<dbReference type="EMBL" id="JAVFHQ010000036">
    <property type="protein sequence ID" value="KAK4542953.1"/>
    <property type="molecule type" value="Genomic_DNA"/>
</dbReference>
<accession>A0AAV9JDQ9</accession>
<reference evidence="2 3" key="1">
    <citation type="submission" date="2021-11" db="EMBL/GenBank/DDBJ databases">
        <title>Black yeast isolated from Biological Soil Crust.</title>
        <authorList>
            <person name="Kurbessoian T."/>
        </authorList>
    </citation>
    <scope>NUCLEOTIDE SEQUENCE [LARGE SCALE GENOMIC DNA]</scope>
    <source>
        <strain evidence="2 3">CCFEE 5522</strain>
    </source>
</reference>
<evidence type="ECO:0000313" key="3">
    <source>
        <dbReference type="Proteomes" id="UP001324427"/>
    </source>
</evidence>
<feature type="compositionally biased region" description="Low complexity" evidence="1">
    <location>
        <begin position="129"/>
        <end position="145"/>
    </location>
</feature>
<name>A0AAV9JDQ9_9PEZI</name>
<organism evidence="2 3">
    <name type="scientific">Oleoguttula mirabilis</name>
    <dbReference type="NCBI Taxonomy" id="1507867"/>
    <lineage>
        <taxon>Eukaryota</taxon>
        <taxon>Fungi</taxon>
        <taxon>Dikarya</taxon>
        <taxon>Ascomycota</taxon>
        <taxon>Pezizomycotina</taxon>
        <taxon>Dothideomycetes</taxon>
        <taxon>Dothideomycetidae</taxon>
        <taxon>Mycosphaerellales</taxon>
        <taxon>Teratosphaeriaceae</taxon>
        <taxon>Oleoguttula</taxon>
    </lineage>
</organism>
<feature type="compositionally biased region" description="Low complexity" evidence="1">
    <location>
        <begin position="67"/>
        <end position="84"/>
    </location>
</feature>
<dbReference type="Proteomes" id="UP001324427">
    <property type="component" value="Unassembled WGS sequence"/>
</dbReference>
<feature type="compositionally biased region" description="Basic and acidic residues" evidence="1">
    <location>
        <begin position="37"/>
        <end position="49"/>
    </location>
</feature>
<evidence type="ECO:0000256" key="1">
    <source>
        <dbReference type="SAM" id="MobiDB-lite"/>
    </source>
</evidence>
<dbReference type="AlphaFoldDB" id="A0AAV9JDQ9"/>
<comment type="caution">
    <text evidence="2">The sequence shown here is derived from an EMBL/GenBank/DDBJ whole genome shotgun (WGS) entry which is preliminary data.</text>
</comment>
<protein>
    <recommendedName>
        <fullName evidence="4">SH3 domain-containing protein</fullName>
    </recommendedName>
</protein>